<protein>
    <recommendedName>
        <fullName evidence="1">Tc1-like transposase DDE domain-containing protein</fullName>
    </recommendedName>
</protein>
<reference evidence="2 3" key="1">
    <citation type="journal article" date="2016" name="Mol. Biol. Evol.">
        <title>Comparative Genomics of Early-Diverging Mushroom-Forming Fungi Provides Insights into the Origins of Lignocellulose Decay Capabilities.</title>
        <authorList>
            <person name="Nagy L.G."/>
            <person name="Riley R."/>
            <person name="Tritt A."/>
            <person name="Adam C."/>
            <person name="Daum C."/>
            <person name="Floudas D."/>
            <person name="Sun H."/>
            <person name="Yadav J.S."/>
            <person name="Pangilinan J."/>
            <person name="Larsson K.H."/>
            <person name="Matsuura K."/>
            <person name="Barry K."/>
            <person name="Labutti K."/>
            <person name="Kuo R."/>
            <person name="Ohm R.A."/>
            <person name="Bhattacharya S.S."/>
            <person name="Shirouzu T."/>
            <person name="Yoshinaga Y."/>
            <person name="Martin F.M."/>
            <person name="Grigoriev I.V."/>
            <person name="Hibbett D.S."/>
        </authorList>
    </citation>
    <scope>NUCLEOTIDE SEQUENCE [LARGE SCALE GENOMIC DNA]</scope>
    <source>
        <strain evidence="2 3">CBS 109695</strain>
    </source>
</reference>
<organism evidence="2 3">
    <name type="scientific">Athelia psychrophila</name>
    <dbReference type="NCBI Taxonomy" id="1759441"/>
    <lineage>
        <taxon>Eukaryota</taxon>
        <taxon>Fungi</taxon>
        <taxon>Dikarya</taxon>
        <taxon>Basidiomycota</taxon>
        <taxon>Agaricomycotina</taxon>
        <taxon>Agaricomycetes</taxon>
        <taxon>Agaricomycetidae</taxon>
        <taxon>Atheliales</taxon>
        <taxon>Atheliaceae</taxon>
        <taxon>Athelia</taxon>
    </lineage>
</organism>
<dbReference type="InterPro" id="IPR038717">
    <property type="entry name" value="Tc1-like_DDE_dom"/>
</dbReference>
<gene>
    <name evidence="2" type="ORF">FIBSPDRAFT_799909</name>
</gene>
<dbReference type="OrthoDB" id="2266637at2759"/>
<dbReference type="Pfam" id="PF13358">
    <property type="entry name" value="DDE_3"/>
    <property type="match status" value="1"/>
</dbReference>
<dbReference type="GO" id="GO:0003676">
    <property type="term" value="F:nucleic acid binding"/>
    <property type="evidence" value="ECO:0007669"/>
    <property type="project" value="InterPro"/>
</dbReference>
<evidence type="ECO:0000259" key="1">
    <source>
        <dbReference type="Pfam" id="PF13358"/>
    </source>
</evidence>
<evidence type="ECO:0000313" key="3">
    <source>
        <dbReference type="Proteomes" id="UP000076532"/>
    </source>
</evidence>
<keyword evidence="3" id="KW-1185">Reference proteome</keyword>
<feature type="domain" description="Tc1-like transposase DDE" evidence="1">
    <location>
        <begin position="2"/>
        <end position="30"/>
    </location>
</feature>
<dbReference type="Proteomes" id="UP000076532">
    <property type="component" value="Unassembled WGS sequence"/>
</dbReference>
<proteinExistence type="predicted"/>
<dbReference type="EMBL" id="KV417657">
    <property type="protein sequence ID" value="KZP11788.1"/>
    <property type="molecule type" value="Genomic_DNA"/>
</dbReference>
<name>A0A166ANB7_9AGAM</name>
<evidence type="ECO:0000313" key="2">
    <source>
        <dbReference type="EMBL" id="KZP11788.1"/>
    </source>
</evidence>
<accession>A0A166ANB7</accession>
<dbReference type="STRING" id="436010.A0A166ANB7"/>
<dbReference type="AlphaFoldDB" id="A0A166ANB7"/>
<dbReference type="InterPro" id="IPR036397">
    <property type="entry name" value="RNaseH_sf"/>
</dbReference>
<sequence length="73" mass="8314">MRVMFLPPYSPDLNPIELAFSAIKAHVRRDGTLGREDLDQRVDDTYVYVHLMQAAFSVTAQDALGFFHHCGYV</sequence>
<dbReference type="Gene3D" id="3.30.420.10">
    <property type="entry name" value="Ribonuclease H-like superfamily/Ribonuclease H"/>
    <property type="match status" value="1"/>
</dbReference>